<dbReference type="UniPathway" id="UPA00219"/>
<dbReference type="PANTHER" id="PTHR32282:SF33">
    <property type="entry name" value="PEPTIDOGLYCAN GLYCOSYLTRANSFERASE"/>
    <property type="match status" value="1"/>
</dbReference>
<dbReference type="RefSeq" id="WP_154464597.1">
    <property type="nucleotide sequence ID" value="NZ_JAXDZL010000016.1"/>
</dbReference>
<keyword evidence="16" id="KW-0573">Peptidoglycan synthesis</keyword>
<dbReference type="SUPFAM" id="SSF56601">
    <property type="entry name" value="beta-lactamase/transpeptidase-like"/>
    <property type="match status" value="1"/>
</dbReference>
<dbReference type="Gene3D" id="1.10.3810.10">
    <property type="entry name" value="Biosynthetic peptidoglycan transglycosylase-like"/>
    <property type="match status" value="1"/>
</dbReference>
<keyword evidence="15" id="KW-0735">Signal-anchor</keyword>
<dbReference type="EMBL" id="VUMI01000015">
    <property type="protein sequence ID" value="MSS88778.1"/>
    <property type="molecule type" value="Genomic_DNA"/>
</dbReference>
<evidence type="ECO:0000256" key="7">
    <source>
        <dbReference type="ARBA" id="ARBA00018638"/>
    </source>
</evidence>
<dbReference type="GO" id="GO:0009002">
    <property type="term" value="F:serine-type D-Ala-D-Ala carboxypeptidase activity"/>
    <property type="evidence" value="ECO:0007669"/>
    <property type="project" value="UniProtKB-EC"/>
</dbReference>
<dbReference type="GO" id="GO:0008360">
    <property type="term" value="P:regulation of cell shape"/>
    <property type="evidence" value="ECO:0007669"/>
    <property type="project" value="UniProtKB-KW"/>
</dbReference>
<evidence type="ECO:0000256" key="5">
    <source>
        <dbReference type="ARBA" id="ARBA00007739"/>
    </source>
</evidence>
<evidence type="ECO:0000256" key="14">
    <source>
        <dbReference type="ARBA" id="ARBA00022960"/>
    </source>
</evidence>
<evidence type="ECO:0000256" key="2">
    <source>
        <dbReference type="ARBA" id="ARBA00004401"/>
    </source>
</evidence>
<organism evidence="29 30">
    <name type="scientific">Eisenbergiella porci</name>
    <dbReference type="NCBI Taxonomy" id="2652274"/>
    <lineage>
        <taxon>Bacteria</taxon>
        <taxon>Bacillati</taxon>
        <taxon>Bacillota</taxon>
        <taxon>Clostridia</taxon>
        <taxon>Lachnospirales</taxon>
        <taxon>Lachnospiraceae</taxon>
        <taxon>Eisenbergiella</taxon>
    </lineage>
</organism>
<comment type="similarity">
    <text evidence="4">In the C-terminal section; belongs to the transpeptidase family.</text>
</comment>
<evidence type="ECO:0000256" key="9">
    <source>
        <dbReference type="ARBA" id="ARBA00022670"/>
    </source>
</evidence>
<keyword evidence="21" id="KW-0961">Cell wall biogenesis/degradation</keyword>
<sequence length="946" mass="102816">MNYGKRGAAKKKKALRSKSKKWSKRFALTFFKAILLLILAVGIIGICGGLGVVKGILASAPDTDIDVSPSGFSTFVYDAEGNQIAKLDAEGSNRVPVSMDKIPENLAHAFVAIEDARFYEHNGIDIKGIIRAGFIGLTSGHFSEGASTITQQLIKNNVLTSWTSESEKGFAVKVKRKIQEQYLAIMLEKQMDKDKILENYMNTINLGQNTLGVQAASKRYFGKNVWELNLSECAVIAAITQNPSRYNPITHPEKNAERREKVLGDMLEQGYISQSEFDEALGDDVYSRIQIVNEETGETAINSYFVDALTEMVMEDLEAAGYSETQAFSLLYSGGLKIYSTQDPTIQAICDEVCSNEENYPDGTTWYLNYQLTIQHANGETNNYSKEMLEDYLKQNGSDKKYPLLFSSQDDAYAAAENYKASLLQDGDEVLAEKISMTPQPQISMTIEDQSTGNVVALVGGRGAKEANRTLNRATSTTRQPGSTFKIVSTYAPALDSAGLTLADVFVDAPFNYANGKPVSNWYSSGYRGICSLRDGIRDSLNIIAVKTLTSIKPQLGYDYLQNFGFTTLVESEERNGQIFSDIQQSLALGGITHGVTNMELNASYATIANGGTYIKPKLYTKIVDHDGNILIDNTAGESRQVIKESTAFLLTDAMVDVVTSGTGTSVNFGGMSIAGKTGTTSDYNDVWFAGYTPYYTCTTWTGYDNNAKLSGKNGERNLAKTLWRATMSKIHENLENKAFNVPADIVTATVCSQSGKLPIPGMCDETLKTEYFAKGTVPTETCDVHYQGMVCEYSGLPATEFCPFGVPGTVTMTPALDAALSGNVNQNADGTAANQCPHNAAFFADPNANAIIAQQQLELDARHMLANYDAQMANLQAALQNAQAVLLNAQQQAAAATDPDSQAAAQNAITQAQQEIDNLNSQIMALQNAHALQQQQDQQAGTPGQ</sequence>
<keyword evidence="10" id="KW-0328">Glycosyltransferase</keyword>
<dbReference type="PANTHER" id="PTHR32282">
    <property type="entry name" value="BINDING PROTEIN TRANSPEPTIDASE, PUTATIVE-RELATED"/>
    <property type="match status" value="1"/>
</dbReference>
<evidence type="ECO:0000256" key="20">
    <source>
        <dbReference type="ARBA" id="ARBA00023268"/>
    </source>
</evidence>
<evidence type="ECO:0000313" key="29">
    <source>
        <dbReference type="EMBL" id="MSS88778.1"/>
    </source>
</evidence>
<evidence type="ECO:0000256" key="12">
    <source>
        <dbReference type="ARBA" id="ARBA00022692"/>
    </source>
</evidence>
<dbReference type="GO" id="GO:0009252">
    <property type="term" value="P:peptidoglycan biosynthetic process"/>
    <property type="evidence" value="ECO:0007669"/>
    <property type="project" value="UniProtKB-UniPathway"/>
</dbReference>
<protein>
    <recommendedName>
        <fullName evidence="7">Penicillin-binding protein 1A</fullName>
        <ecNumber evidence="23">2.4.99.28</ecNumber>
        <ecNumber evidence="6">3.4.16.4</ecNumber>
    </recommendedName>
</protein>
<keyword evidence="8" id="KW-0121">Carboxypeptidase</keyword>
<dbReference type="InterPro" id="IPR050396">
    <property type="entry name" value="Glycosyltr_51/Transpeptidase"/>
</dbReference>
<dbReference type="EC" id="2.4.99.28" evidence="23"/>
<evidence type="ECO:0000313" key="30">
    <source>
        <dbReference type="Proteomes" id="UP000436047"/>
    </source>
</evidence>
<keyword evidence="12" id="KW-0812">Transmembrane</keyword>
<keyword evidence="13" id="KW-0378">Hydrolase</keyword>
<evidence type="ECO:0000256" key="1">
    <source>
        <dbReference type="ARBA" id="ARBA00002624"/>
    </source>
</evidence>
<keyword evidence="19" id="KW-0046">Antibiotic resistance</keyword>
<evidence type="ECO:0000256" key="10">
    <source>
        <dbReference type="ARBA" id="ARBA00022676"/>
    </source>
</evidence>
<keyword evidence="30" id="KW-1185">Reference proteome</keyword>
<evidence type="ECO:0000259" key="27">
    <source>
        <dbReference type="Pfam" id="PF00905"/>
    </source>
</evidence>
<dbReference type="Proteomes" id="UP000436047">
    <property type="component" value="Unassembled WGS sequence"/>
</dbReference>
<keyword evidence="17" id="KW-1133">Transmembrane helix</keyword>
<evidence type="ECO:0000256" key="23">
    <source>
        <dbReference type="ARBA" id="ARBA00044770"/>
    </source>
</evidence>
<dbReference type="AlphaFoldDB" id="A0A6N7WH19"/>
<keyword evidence="18" id="KW-0472">Membrane</keyword>
<comment type="pathway">
    <text evidence="3">Cell wall biogenesis; peptidoglycan biosynthesis.</text>
</comment>
<comment type="similarity">
    <text evidence="5">In the N-terminal section; belongs to the glycosyltransferase 51 family.</text>
</comment>
<keyword evidence="20" id="KW-0511">Multifunctional enzyme</keyword>
<dbReference type="EC" id="3.4.16.4" evidence="6"/>
<dbReference type="GO" id="GO:0046677">
    <property type="term" value="P:response to antibiotic"/>
    <property type="evidence" value="ECO:0007669"/>
    <property type="project" value="UniProtKB-KW"/>
</dbReference>
<evidence type="ECO:0000256" key="17">
    <source>
        <dbReference type="ARBA" id="ARBA00022989"/>
    </source>
</evidence>
<dbReference type="GeneID" id="86053554"/>
<dbReference type="GO" id="GO:0071555">
    <property type="term" value="P:cell wall organization"/>
    <property type="evidence" value="ECO:0007669"/>
    <property type="project" value="UniProtKB-KW"/>
</dbReference>
<dbReference type="GO" id="GO:0008658">
    <property type="term" value="F:penicillin binding"/>
    <property type="evidence" value="ECO:0007669"/>
    <property type="project" value="InterPro"/>
</dbReference>
<proteinExistence type="inferred from homology"/>
<keyword evidence="14" id="KW-0133">Cell shape</keyword>
<comment type="catalytic activity">
    <reaction evidence="24">
        <text>[GlcNAc-(1-&gt;4)-Mur2Ac(oyl-L-Ala-gamma-D-Glu-L-Lys-D-Ala-D-Ala)](n)-di-trans,octa-cis-undecaprenyl diphosphate + beta-D-GlcNAc-(1-&gt;4)-Mur2Ac(oyl-L-Ala-gamma-D-Glu-L-Lys-D-Ala-D-Ala)-di-trans,octa-cis-undecaprenyl diphosphate = [GlcNAc-(1-&gt;4)-Mur2Ac(oyl-L-Ala-gamma-D-Glu-L-Lys-D-Ala-D-Ala)](n+1)-di-trans,octa-cis-undecaprenyl diphosphate + di-trans,octa-cis-undecaprenyl diphosphate + H(+)</text>
        <dbReference type="Rhea" id="RHEA:23708"/>
        <dbReference type="Rhea" id="RHEA-COMP:9602"/>
        <dbReference type="Rhea" id="RHEA-COMP:9603"/>
        <dbReference type="ChEBI" id="CHEBI:15378"/>
        <dbReference type="ChEBI" id="CHEBI:58405"/>
        <dbReference type="ChEBI" id="CHEBI:60033"/>
        <dbReference type="ChEBI" id="CHEBI:78435"/>
        <dbReference type="EC" id="2.4.99.28"/>
    </reaction>
</comment>
<evidence type="ECO:0000256" key="25">
    <source>
        <dbReference type="ARBA" id="ARBA00060592"/>
    </source>
</evidence>
<evidence type="ECO:0000256" key="21">
    <source>
        <dbReference type="ARBA" id="ARBA00023316"/>
    </source>
</evidence>
<comment type="pathway">
    <text evidence="25">Glycan biosynthesis.</text>
</comment>
<feature type="coiled-coil region" evidence="26">
    <location>
        <begin position="866"/>
        <end position="937"/>
    </location>
</feature>
<dbReference type="NCBIfam" id="TIGR02074">
    <property type="entry name" value="PBP_1a_fam"/>
    <property type="match status" value="1"/>
</dbReference>
<name>A0A6N7WH19_9FIRM</name>
<dbReference type="Gene3D" id="3.40.710.10">
    <property type="entry name" value="DD-peptidase/beta-lactamase superfamily"/>
    <property type="match status" value="1"/>
</dbReference>
<evidence type="ECO:0000256" key="19">
    <source>
        <dbReference type="ARBA" id="ARBA00023251"/>
    </source>
</evidence>
<feature type="domain" description="Glycosyl transferase family 51" evidence="28">
    <location>
        <begin position="81"/>
        <end position="266"/>
    </location>
</feature>
<dbReference type="InterPro" id="IPR012338">
    <property type="entry name" value="Beta-lactam/transpept-like"/>
</dbReference>
<evidence type="ECO:0000256" key="16">
    <source>
        <dbReference type="ARBA" id="ARBA00022984"/>
    </source>
</evidence>
<dbReference type="InterPro" id="IPR001460">
    <property type="entry name" value="PCN-bd_Tpept"/>
</dbReference>
<evidence type="ECO:0000256" key="3">
    <source>
        <dbReference type="ARBA" id="ARBA00004752"/>
    </source>
</evidence>
<evidence type="ECO:0000256" key="15">
    <source>
        <dbReference type="ARBA" id="ARBA00022968"/>
    </source>
</evidence>
<evidence type="ECO:0000256" key="8">
    <source>
        <dbReference type="ARBA" id="ARBA00022645"/>
    </source>
</evidence>
<evidence type="ECO:0000256" key="11">
    <source>
        <dbReference type="ARBA" id="ARBA00022679"/>
    </source>
</evidence>
<dbReference type="GO" id="GO:0005886">
    <property type="term" value="C:plasma membrane"/>
    <property type="evidence" value="ECO:0007669"/>
    <property type="project" value="UniProtKB-SubCell"/>
</dbReference>
<evidence type="ECO:0000256" key="13">
    <source>
        <dbReference type="ARBA" id="ARBA00022801"/>
    </source>
</evidence>
<keyword evidence="9" id="KW-0645">Protease</keyword>
<evidence type="ECO:0000256" key="4">
    <source>
        <dbReference type="ARBA" id="ARBA00007090"/>
    </source>
</evidence>
<keyword evidence="11" id="KW-0808">Transferase</keyword>
<dbReference type="InterPro" id="IPR001264">
    <property type="entry name" value="Glyco_trans_51"/>
</dbReference>
<accession>A0A6N7WH19</accession>
<comment type="subcellular location">
    <subcellularLocation>
        <location evidence="2">Cell membrane</location>
        <topology evidence="2">Single-pass type II membrane protein</topology>
    </subcellularLocation>
</comment>
<evidence type="ECO:0000256" key="6">
    <source>
        <dbReference type="ARBA" id="ARBA00012448"/>
    </source>
</evidence>
<dbReference type="Pfam" id="PF00912">
    <property type="entry name" value="Transgly"/>
    <property type="match status" value="1"/>
</dbReference>
<reference evidence="29 30" key="1">
    <citation type="submission" date="2019-08" db="EMBL/GenBank/DDBJ databases">
        <title>In-depth cultivation of the pig gut microbiome towards novel bacterial diversity and tailored functional studies.</title>
        <authorList>
            <person name="Wylensek D."/>
            <person name="Hitch T.C.A."/>
            <person name="Clavel T."/>
        </authorList>
    </citation>
    <scope>NUCLEOTIDE SEQUENCE [LARGE SCALE GENOMIC DNA]</scope>
    <source>
        <strain evidence="29 30">WCA-389-WT-23B</strain>
    </source>
</reference>
<evidence type="ECO:0000256" key="26">
    <source>
        <dbReference type="SAM" id="Coils"/>
    </source>
</evidence>
<keyword evidence="26" id="KW-0175">Coiled coil</keyword>
<dbReference type="GO" id="GO:0006508">
    <property type="term" value="P:proteolysis"/>
    <property type="evidence" value="ECO:0007669"/>
    <property type="project" value="UniProtKB-KW"/>
</dbReference>
<evidence type="ECO:0000256" key="18">
    <source>
        <dbReference type="ARBA" id="ARBA00023136"/>
    </source>
</evidence>
<evidence type="ECO:0000256" key="22">
    <source>
        <dbReference type="ARBA" id="ARBA00034000"/>
    </source>
</evidence>
<gene>
    <name evidence="29" type="ORF">FYJ45_10835</name>
</gene>
<comment type="catalytic activity">
    <reaction evidence="22">
        <text>Preferential cleavage: (Ac)2-L-Lys-D-Ala-|-D-Ala. Also transpeptidation of peptidyl-alanyl moieties that are N-acyl substituents of D-alanine.</text>
        <dbReference type="EC" id="3.4.16.4"/>
    </reaction>
</comment>
<evidence type="ECO:0000259" key="28">
    <source>
        <dbReference type="Pfam" id="PF00912"/>
    </source>
</evidence>
<dbReference type="InterPro" id="IPR023346">
    <property type="entry name" value="Lysozyme-like_dom_sf"/>
</dbReference>
<comment type="function">
    <text evidence="1">Cell wall formation. Synthesis of cross-linked peptidoglycan from the lipid intermediates. The enzyme has a penicillin-insensitive transglycosylase N-terminal domain (formation of linear glycan strands) and a penicillin-sensitive transpeptidase C-terminal domain (cross-linking of the peptide subunits).</text>
</comment>
<dbReference type="InterPro" id="IPR036950">
    <property type="entry name" value="PBP_transglycosylase"/>
</dbReference>
<comment type="caution">
    <text evidence="29">The sequence shown here is derived from an EMBL/GenBank/DDBJ whole genome shotgun (WGS) entry which is preliminary data.</text>
</comment>
<dbReference type="Pfam" id="PF00905">
    <property type="entry name" value="Transpeptidase"/>
    <property type="match status" value="1"/>
</dbReference>
<dbReference type="FunFam" id="1.10.3810.10:FF:000001">
    <property type="entry name" value="Penicillin-binding protein 1A"/>
    <property type="match status" value="1"/>
</dbReference>
<feature type="domain" description="Penicillin-binding protein transpeptidase" evidence="27">
    <location>
        <begin position="444"/>
        <end position="709"/>
    </location>
</feature>
<dbReference type="GO" id="GO:0008955">
    <property type="term" value="F:peptidoglycan glycosyltransferase activity"/>
    <property type="evidence" value="ECO:0007669"/>
    <property type="project" value="UniProtKB-EC"/>
</dbReference>
<dbReference type="SUPFAM" id="SSF53955">
    <property type="entry name" value="Lysozyme-like"/>
    <property type="match status" value="1"/>
</dbReference>
<evidence type="ECO:0000256" key="24">
    <source>
        <dbReference type="ARBA" id="ARBA00049902"/>
    </source>
</evidence>